<organism evidence="4 5">
    <name type="scientific">Calocera cornea HHB12733</name>
    <dbReference type="NCBI Taxonomy" id="1353952"/>
    <lineage>
        <taxon>Eukaryota</taxon>
        <taxon>Fungi</taxon>
        <taxon>Dikarya</taxon>
        <taxon>Basidiomycota</taxon>
        <taxon>Agaricomycotina</taxon>
        <taxon>Dacrymycetes</taxon>
        <taxon>Dacrymycetales</taxon>
        <taxon>Dacrymycetaceae</taxon>
        <taxon>Calocera</taxon>
    </lineage>
</organism>
<dbReference type="PROSITE" id="PS50297">
    <property type="entry name" value="ANK_REP_REGION"/>
    <property type="match status" value="2"/>
</dbReference>
<dbReference type="Pfam" id="PF03105">
    <property type="entry name" value="SPX"/>
    <property type="match status" value="2"/>
</dbReference>
<proteinExistence type="predicted"/>
<evidence type="ECO:0000259" key="3">
    <source>
        <dbReference type="PROSITE" id="PS51382"/>
    </source>
</evidence>
<keyword evidence="5" id="KW-1185">Reference proteome</keyword>
<dbReference type="AlphaFoldDB" id="A0A165EBT3"/>
<feature type="repeat" description="ANK" evidence="1">
    <location>
        <begin position="348"/>
        <end position="380"/>
    </location>
</feature>
<dbReference type="Gene3D" id="1.25.40.20">
    <property type="entry name" value="Ankyrin repeat-containing domain"/>
    <property type="match status" value="1"/>
</dbReference>
<dbReference type="Pfam" id="PF12796">
    <property type="entry name" value="Ank_2"/>
    <property type="match status" value="1"/>
</dbReference>
<evidence type="ECO:0000256" key="1">
    <source>
        <dbReference type="PROSITE-ProRule" id="PRU00023"/>
    </source>
</evidence>
<dbReference type="PROSITE" id="PS50088">
    <property type="entry name" value="ANK_REPEAT"/>
    <property type="match status" value="2"/>
</dbReference>
<keyword evidence="1" id="KW-0040">ANK repeat</keyword>
<dbReference type="InterPro" id="IPR031142">
    <property type="entry name" value="SPX_prot"/>
</dbReference>
<dbReference type="PANTHER" id="PTHR45978">
    <property type="entry name" value="SPX DOMAIN-CONTAINING PROTEIN 3"/>
    <property type="match status" value="1"/>
</dbReference>
<reference evidence="4 5" key="1">
    <citation type="journal article" date="2016" name="Mol. Biol. Evol.">
        <title>Comparative Genomics of Early-Diverging Mushroom-Forming Fungi Provides Insights into the Origins of Lignocellulose Decay Capabilities.</title>
        <authorList>
            <person name="Nagy L.G."/>
            <person name="Riley R."/>
            <person name="Tritt A."/>
            <person name="Adam C."/>
            <person name="Daum C."/>
            <person name="Floudas D."/>
            <person name="Sun H."/>
            <person name="Yadav J.S."/>
            <person name="Pangilinan J."/>
            <person name="Larsson K.H."/>
            <person name="Matsuura K."/>
            <person name="Barry K."/>
            <person name="Labutti K."/>
            <person name="Kuo R."/>
            <person name="Ohm R.A."/>
            <person name="Bhattacharya S.S."/>
            <person name="Shirouzu T."/>
            <person name="Yoshinaga Y."/>
            <person name="Martin F.M."/>
            <person name="Grigoriev I.V."/>
            <person name="Hibbett D.S."/>
        </authorList>
    </citation>
    <scope>NUCLEOTIDE SEQUENCE [LARGE SCALE GENOMIC DNA]</scope>
    <source>
        <strain evidence="4 5">HHB12733</strain>
    </source>
</reference>
<dbReference type="InParanoid" id="A0A165EBT3"/>
<dbReference type="SMART" id="SM00248">
    <property type="entry name" value="ANK"/>
    <property type="match status" value="2"/>
</dbReference>
<feature type="domain" description="SPX" evidence="3">
    <location>
        <begin position="1"/>
        <end position="213"/>
    </location>
</feature>
<protein>
    <submittedName>
        <fullName evidence="4">SPX-domain-containing protein</fullName>
    </submittedName>
</protein>
<dbReference type="InterPro" id="IPR036770">
    <property type="entry name" value="Ankyrin_rpt-contain_sf"/>
</dbReference>
<dbReference type="STRING" id="1353952.A0A165EBT3"/>
<evidence type="ECO:0000256" key="2">
    <source>
        <dbReference type="SAM" id="MobiDB-lite"/>
    </source>
</evidence>
<dbReference type="PANTHER" id="PTHR45978:SF7">
    <property type="entry name" value="SPX DOMAIN-CONTAINING PROTEIN 4"/>
    <property type="match status" value="1"/>
</dbReference>
<evidence type="ECO:0000313" key="5">
    <source>
        <dbReference type="Proteomes" id="UP000076842"/>
    </source>
</evidence>
<dbReference type="GO" id="GO:0016036">
    <property type="term" value="P:cellular response to phosphate starvation"/>
    <property type="evidence" value="ECO:0007669"/>
    <property type="project" value="InterPro"/>
</dbReference>
<feature type="repeat" description="ANK" evidence="1">
    <location>
        <begin position="381"/>
        <end position="413"/>
    </location>
</feature>
<dbReference type="PROSITE" id="PS51382">
    <property type="entry name" value="SPX"/>
    <property type="match status" value="1"/>
</dbReference>
<dbReference type="CDD" id="cd14483">
    <property type="entry name" value="SPX_PHO81_NUC-2_like"/>
    <property type="match status" value="1"/>
</dbReference>
<feature type="region of interest" description="Disordered" evidence="2">
    <location>
        <begin position="54"/>
        <end position="75"/>
    </location>
</feature>
<dbReference type="InterPro" id="IPR002110">
    <property type="entry name" value="Ankyrin_rpt"/>
</dbReference>
<gene>
    <name evidence="4" type="ORF">CALCODRAFT_485482</name>
</gene>
<dbReference type="OrthoDB" id="1577640at2759"/>
<sequence>MKFGKEIQAQQIPGWSRYYLDYKFLKKIINSLAQNRPASEAAALAAGIRPSDLPLSADTTSREEQPLINPYIGTPDGDAGMMEPPLWVGGGDESRGAIFKAHRKAFFFKLERELEKINEFYLQKENELRLRLETLLSKQKAAMERSKRNAGNADGEAVADGVEWRSIEEGFRVLQKDLLKLQQFIEINATGFRKILKKWDKRSKSHTKELYLSRQVEVQPCFNRHLLAELSNIVSTALVDLPHAPEHAVLINGDIIHDEDEHRSALERQAEAAYADFESNLSDLVARKDEEGVRTLLPEMDLLLGQAPDAKTHITRILSRAIIEAPPHIADLLITSTPFDFSFEDDISGRTSLHETAIAGEGRLVQMCIDNGVNVDRQDVYGRTALHYASMNGHVRVCEQLLAAHADVAIKDSDNCTQFAPDESQSDKRCLSVGAAVNFAKANNLLGVTLNASLLRRVPSLIRGIKALGVIMAAFGERDDIRVLPTSGPEGSAVDAILQDGVFMYMDNPLPVVV</sequence>
<dbReference type="EMBL" id="KV424012">
    <property type="protein sequence ID" value="KZT54525.1"/>
    <property type="molecule type" value="Genomic_DNA"/>
</dbReference>
<dbReference type="SUPFAM" id="SSF48403">
    <property type="entry name" value="Ankyrin repeat"/>
    <property type="match status" value="1"/>
</dbReference>
<name>A0A165EBT3_9BASI</name>
<dbReference type="Proteomes" id="UP000076842">
    <property type="component" value="Unassembled WGS sequence"/>
</dbReference>
<evidence type="ECO:0000313" key="4">
    <source>
        <dbReference type="EMBL" id="KZT54525.1"/>
    </source>
</evidence>
<accession>A0A165EBT3</accession>
<dbReference type="InterPro" id="IPR004331">
    <property type="entry name" value="SPX_dom"/>
</dbReference>